<dbReference type="Proteomes" id="UP001430848">
    <property type="component" value="Unassembled WGS sequence"/>
</dbReference>
<keyword evidence="2" id="KW-0472">Membrane</keyword>
<gene>
    <name evidence="3" type="ORF">SLS63_011090</name>
</gene>
<name>A0ABR1NV41_DIAER</name>
<evidence type="ECO:0000256" key="2">
    <source>
        <dbReference type="SAM" id="Phobius"/>
    </source>
</evidence>
<feature type="transmembrane region" description="Helical" evidence="2">
    <location>
        <begin position="291"/>
        <end position="312"/>
    </location>
</feature>
<dbReference type="SUPFAM" id="SSF48097">
    <property type="entry name" value="Regulator of G-protein signaling, RGS"/>
    <property type="match status" value="1"/>
</dbReference>
<feature type="transmembrane region" description="Helical" evidence="2">
    <location>
        <begin position="433"/>
        <end position="456"/>
    </location>
</feature>
<reference evidence="3 4" key="1">
    <citation type="submission" date="2024-02" db="EMBL/GenBank/DDBJ databases">
        <title>De novo assembly and annotation of 12 fungi associated with fruit tree decline syndrome in Ontario, Canada.</title>
        <authorList>
            <person name="Sulman M."/>
            <person name="Ellouze W."/>
            <person name="Ilyukhin E."/>
        </authorList>
    </citation>
    <scope>NUCLEOTIDE SEQUENCE [LARGE SCALE GENOMIC DNA]</scope>
    <source>
        <strain evidence="3 4">M169</strain>
    </source>
</reference>
<feature type="region of interest" description="Disordered" evidence="1">
    <location>
        <begin position="14"/>
        <end position="34"/>
    </location>
</feature>
<evidence type="ECO:0000313" key="3">
    <source>
        <dbReference type="EMBL" id="KAK7716665.1"/>
    </source>
</evidence>
<feature type="region of interest" description="Disordered" evidence="1">
    <location>
        <begin position="366"/>
        <end position="391"/>
    </location>
</feature>
<keyword evidence="2" id="KW-1133">Transmembrane helix</keyword>
<evidence type="ECO:0000256" key="1">
    <source>
        <dbReference type="SAM" id="MobiDB-lite"/>
    </source>
</evidence>
<keyword evidence="2" id="KW-0812">Transmembrane</keyword>
<evidence type="ECO:0008006" key="5">
    <source>
        <dbReference type="Google" id="ProtNLM"/>
    </source>
</evidence>
<organism evidence="3 4">
    <name type="scientific">Diaporthe eres</name>
    <name type="common">Phomopsis oblonga</name>
    <dbReference type="NCBI Taxonomy" id="83184"/>
    <lineage>
        <taxon>Eukaryota</taxon>
        <taxon>Fungi</taxon>
        <taxon>Dikarya</taxon>
        <taxon>Ascomycota</taxon>
        <taxon>Pezizomycotina</taxon>
        <taxon>Sordariomycetes</taxon>
        <taxon>Sordariomycetidae</taxon>
        <taxon>Diaporthales</taxon>
        <taxon>Diaporthaceae</taxon>
        <taxon>Diaporthe</taxon>
        <taxon>Diaporthe eres species complex</taxon>
    </lineage>
</organism>
<accession>A0ABR1NV41</accession>
<dbReference type="Gene3D" id="1.10.167.10">
    <property type="entry name" value="Regulator of G-protein Signalling 4, domain 2"/>
    <property type="match status" value="1"/>
</dbReference>
<proteinExistence type="predicted"/>
<dbReference type="EMBL" id="JAKNSF020000099">
    <property type="protein sequence ID" value="KAK7716665.1"/>
    <property type="molecule type" value="Genomic_DNA"/>
</dbReference>
<comment type="caution">
    <text evidence="3">The sequence shown here is derived from an EMBL/GenBank/DDBJ whole genome shotgun (WGS) entry which is preliminary data.</text>
</comment>
<protein>
    <recommendedName>
        <fullName evidence="5">Regulator of G protein signaling superfamily</fullName>
    </recommendedName>
</protein>
<dbReference type="InterPro" id="IPR044926">
    <property type="entry name" value="RGS_subdomain_2"/>
</dbReference>
<feature type="transmembrane region" description="Helical" evidence="2">
    <location>
        <begin position="318"/>
        <end position="342"/>
    </location>
</feature>
<keyword evidence="4" id="KW-1185">Reference proteome</keyword>
<dbReference type="PANTHER" id="PTHR39466">
    <property type="entry name" value="RGS DOMAIN-CONTAINING PROTEIN"/>
    <property type="match status" value="1"/>
</dbReference>
<evidence type="ECO:0000313" key="4">
    <source>
        <dbReference type="Proteomes" id="UP001430848"/>
    </source>
</evidence>
<dbReference type="PANTHER" id="PTHR39466:SF1">
    <property type="entry name" value="RGS DOMAIN-CONTAINING PROTEIN"/>
    <property type="match status" value="1"/>
</dbReference>
<dbReference type="InterPro" id="IPR036305">
    <property type="entry name" value="RGS_sf"/>
</dbReference>
<sequence length="457" mass="50705">MGFLSLGYRRPARVDQHRQSLDSTDESLRSGSSGASAGIPAALTFDKILDGGTCPPCTIRDFMNYLIYVEMSAENLQFFLWHRDYVQRFHSATTSDIALAPEWTQEEQNETFNKLQKEHRDGLKRDAASTAAIFKGTDFEKSGPMSPMSPTPIDKPAPIFSSNNPFNTPPRTPNGDTMSDFTGQNAMTYRSQAQEAFASAGAKAPFTIQPFREEIDRVIATYVMDDAPRQLNLSARERKQLLIALSHTTHPTAFRQVAWSVESTLRMQAHPNFIRWSICNGNTARVKFANLLGAFLIVGSLAAFVLLTLSSVPRGFRAIPAAGFVLGVSTQVAALKGMCVVLHGMHHRHVRPWELFVDEEMLDDMSSTSGGDGKPAQHGKRSFDSFGSSNSYEDEPWVVKYQKRNIVRKVFDREVWIQEPALRSIQDTIFVQAMLVAVVSAGALAAVFVCVPGGYFY</sequence>